<proteinExistence type="predicted"/>
<dbReference type="GO" id="GO:0016787">
    <property type="term" value="F:hydrolase activity"/>
    <property type="evidence" value="ECO:0007669"/>
    <property type="project" value="UniProtKB-KW"/>
</dbReference>
<keyword evidence="2" id="KW-0378">Hydrolase</keyword>
<dbReference type="Gene3D" id="3.40.710.10">
    <property type="entry name" value="DD-peptidase/beta-lactamase superfamily"/>
    <property type="match status" value="1"/>
</dbReference>
<dbReference type="InterPro" id="IPR050491">
    <property type="entry name" value="AmpC-like"/>
</dbReference>
<evidence type="ECO:0000313" key="3">
    <source>
        <dbReference type="Proteomes" id="UP000293331"/>
    </source>
</evidence>
<organism evidence="2 3">
    <name type="scientific">Mucilaginibacter terrigena</name>
    <dbReference type="NCBI Taxonomy" id="2492395"/>
    <lineage>
        <taxon>Bacteria</taxon>
        <taxon>Pseudomonadati</taxon>
        <taxon>Bacteroidota</taxon>
        <taxon>Sphingobacteriia</taxon>
        <taxon>Sphingobacteriales</taxon>
        <taxon>Sphingobacteriaceae</taxon>
        <taxon>Mucilaginibacter</taxon>
    </lineage>
</organism>
<evidence type="ECO:0000313" key="2">
    <source>
        <dbReference type="EMBL" id="RYU92493.1"/>
    </source>
</evidence>
<dbReference type="OrthoDB" id="9793489at2"/>
<dbReference type="Pfam" id="PF00144">
    <property type="entry name" value="Beta-lactamase"/>
    <property type="match status" value="1"/>
</dbReference>
<evidence type="ECO:0000259" key="1">
    <source>
        <dbReference type="Pfam" id="PF00144"/>
    </source>
</evidence>
<dbReference type="InterPro" id="IPR012338">
    <property type="entry name" value="Beta-lactam/transpept-like"/>
</dbReference>
<gene>
    <name evidence="2" type="ORF">EWM62_03405</name>
</gene>
<dbReference type="AlphaFoldDB" id="A0A4Q5LSX4"/>
<dbReference type="RefSeq" id="WP_129875220.1">
    <property type="nucleotide sequence ID" value="NZ_SEWG01000001.1"/>
</dbReference>
<keyword evidence="3" id="KW-1185">Reference proteome</keyword>
<protein>
    <submittedName>
        <fullName evidence="2">Serine hydrolase</fullName>
    </submittedName>
</protein>
<comment type="caution">
    <text evidence="2">The sequence shown here is derived from an EMBL/GenBank/DDBJ whole genome shotgun (WGS) entry which is preliminary data.</text>
</comment>
<accession>A0A4Q5LSX4</accession>
<feature type="domain" description="Beta-lactamase-related" evidence="1">
    <location>
        <begin position="30"/>
        <end position="328"/>
    </location>
</feature>
<dbReference type="SUPFAM" id="SSF56601">
    <property type="entry name" value="beta-lactamase/transpeptidase-like"/>
    <property type="match status" value="1"/>
</dbReference>
<dbReference type="EMBL" id="SEWG01000001">
    <property type="protein sequence ID" value="RYU92493.1"/>
    <property type="molecule type" value="Genomic_DNA"/>
</dbReference>
<sequence length="440" mass="49110">MKIKAALTAILAICIFTAGYPQVPYKARLDQFFDRLAEKNKAMGGLVIAQNGDIVYSRSIGYSHINGTEKRPLTASTRYRIGSVTKMFTATLIFQLIEEGKLKPDDKLDRFFPQIPNAGKITIEQILAHRSGIHEVTEDQNFKSRRFMVTTKDEMLGFIASTTPDFEPGTKYNYSSAGYFVLGCIIEKITGKTYAEALKKRISDKIGLKDTYLGIGKIDPAKNESYSYKYGRDWEQQPETNMSILFGSGAMVSTTADMAKFIKALFDLKLVSQASLKQITQKELGIATFKYNGKTLYGHTGGIDGFGAWLVYLPEEKLALSYATNGKVYSVGDMIDGIFNIYWNKSFTIPAFNSMLISPEILDKYTGVYAVPGAPVKFTVTRDGDKLFVQMNGKTAIPLEATADNRFKIESAGIEVMFDADKKQMIIIRDGRERVLTKEQ</sequence>
<dbReference type="PANTHER" id="PTHR46825">
    <property type="entry name" value="D-ALANYL-D-ALANINE-CARBOXYPEPTIDASE/ENDOPEPTIDASE AMPH"/>
    <property type="match status" value="1"/>
</dbReference>
<name>A0A4Q5LSX4_9SPHI</name>
<dbReference type="InterPro" id="IPR001466">
    <property type="entry name" value="Beta-lactam-related"/>
</dbReference>
<dbReference type="Proteomes" id="UP000293331">
    <property type="component" value="Unassembled WGS sequence"/>
</dbReference>
<dbReference type="PANTHER" id="PTHR46825:SF9">
    <property type="entry name" value="BETA-LACTAMASE-RELATED DOMAIN-CONTAINING PROTEIN"/>
    <property type="match status" value="1"/>
</dbReference>
<reference evidence="2 3" key="1">
    <citation type="submission" date="2019-02" db="EMBL/GenBank/DDBJ databases">
        <title>Bacterial novel species Mucilaginibacter sp. 17JY9-4 isolated from soil.</title>
        <authorList>
            <person name="Jung H.-Y."/>
        </authorList>
    </citation>
    <scope>NUCLEOTIDE SEQUENCE [LARGE SCALE GENOMIC DNA]</scope>
    <source>
        <strain evidence="2 3">17JY9-4</strain>
    </source>
</reference>